<evidence type="ECO:0000313" key="6">
    <source>
        <dbReference type="Proteomes" id="UP000524246"/>
    </source>
</evidence>
<dbReference type="InterPro" id="IPR050361">
    <property type="entry name" value="MPP/UQCRC_Complex"/>
</dbReference>
<gene>
    <name evidence="5" type="ORF">GYA55_07080</name>
</gene>
<dbReference type="EMBL" id="JAAZON010000311">
    <property type="protein sequence ID" value="NMC62919.1"/>
    <property type="molecule type" value="Genomic_DNA"/>
</dbReference>
<dbReference type="PANTHER" id="PTHR11851">
    <property type="entry name" value="METALLOPROTEASE"/>
    <property type="match status" value="1"/>
</dbReference>
<feature type="domain" description="Peptidase M16 C-terminal" evidence="4">
    <location>
        <begin position="168"/>
        <end position="338"/>
    </location>
</feature>
<evidence type="ECO:0000256" key="2">
    <source>
        <dbReference type="RuleBase" id="RU004447"/>
    </source>
</evidence>
<reference evidence="5 6" key="1">
    <citation type="journal article" date="2020" name="Biotechnol. Biofuels">
        <title>New insights from the biogas microbiome by comprehensive genome-resolved metagenomics of nearly 1600 species originating from multiple anaerobic digesters.</title>
        <authorList>
            <person name="Campanaro S."/>
            <person name="Treu L."/>
            <person name="Rodriguez-R L.M."/>
            <person name="Kovalovszki A."/>
            <person name="Ziels R.M."/>
            <person name="Maus I."/>
            <person name="Zhu X."/>
            <person name="Kougias P.G."/>
            <person name="Basile A."/>
            <person name="Luo G."/>
            <person name="Schluter A."/>
            <person name="Konstantinidis K.T."/>
            <person name="Angelidaki I."/>
        </authorList>
    </citation>
    <scope>NUCLEOTIDE SEQUENCE [LARGE SCALE GENOMIC DNA]</scope>
    <source>
        <strain evidence="5">AS27yjCOA_65</strain>
    </source>
</reference>
<dbReference type="InterPro" id="IPR011765">
    <property type="entry name" value="Pept_M16_N"/>
</dbReference>
<dbReference type="AlphaFoldDB" id="A0A7X9FSA8"/>
<dbReference type="GO" id="GO:0006508">
    <property type="term" value="P:proteolysis"/>
    <property type="evidence" value="ECO:0007669"/>
    <property type="project" value="InterPro"/>
</dbReference>
<dbReference type="PANTHER" id="PTHR11851:SF49">
    <property type="entry name" value="MITOCHONDRIAL-PROCESSING PEPTIDASE SUBUNIT ALPHA"/>
    <property type="match status" value="1"/>
</dbReference>
<dbReference type="Pfam" id="PF00675">
    <property type="entry name" value="Peptidase_M16"/>
    <property type="match status" value="1"/>
</dbReference>
<dbReference type="InterPro" id="IPR001431">
    <property type="entry name" value="Pept_M16_Zn_BS"/>
</dbReference>
<organism evidence="5 6">
    <name type="scientific">SAR324 cluster bacterium</name>
    <dbReference type="NCBI Taxonomy" id="2024889"/>
    <lineage>
        <taxon>Bacteria</taxon>
        <taxon>Deltaproteobacteria</taxon>
        <taxon>SAR324 cluster</taxon>
    </lineage>
</organism>
<evidence type="ECO:0000313" key="5">
    <source>
        <dbReference type="EMBL" id="NMC62919.1"/>
    </source>
</evidence>
<dbReference type="GO" id="GO:0046872">
    <property type="term" value="F:metal ion binding"/>
    <property type="evidence" value="ECO:0007669"/>
    <property type="project" value="InterPro"/>
</dbReference>
<dbReference type="Pfam" id="PF05193">
    <property type="entry name" value="Peptidase_M16_C"/>
    <property type="match status" value="1"/>
</dbReference>
<dbReference type="InterPro" id="IPR011249">
    <property type="entry name" value="Metalloenz_LuxS/M16"/>
</dbReference>
<comment type="caution">
    <text evidence="5">The sequence shown here is derived from an EMBL/GenBank/DDBJ whole genome shotgun (WGS) entry which is preliminary data.</text>
</comment>
<protein>
    <submittedName>
        <fullName evidence="5">Insulinase family protein</fullName>
    </submittedName>
</protein>
<evidence type="ECO:0000259" key="3">
    <source>
        <dbReference type="Pfam" id="PF00675"/>
    </source>
</evidence>
<feature type="domain" description="Peptidase M16 N-terminal" evidence="3">
    <location>
        <begin position="17"/>
        <end position="162"/>
    </location>
</feature>
<proteinExistence type="inferred from homology"/>
<evidence type="ECO:0000259" key="4">
    <source>
        <dbReference type="Pfam" id="PF05193"/>
    </source>
</evidence>
<dbReference type="Gene3D" id="3.30.830.10">
    <property type="entry name" value="Metalloenzyme, LuxS/M16 peptidase-like"/>
    <property type="match status" value="2"/>
</dbReference>
<sequence length="412" mass="46126">MADEIFEHTFENGLRLVAQKSSSALSAAIGIFVRNGARDEEPNESGISHLIEHMLFKGTKKRSALDLTYAISNLGAQVNAFTSEEETAFYAAVLPEKLTDIENLLFEMMEPSFPEADFELEKKVVLEEIAQYQDRPQFCLFEKALKDYFGLHPSGNSILGTKRSVSAISHKQIQDFFKSHYGPSNIIVAATGNFDWERLLKETAKYGILKANGKPNRTLIRHNHNPIFREYFREDLHQSHIILMAPAPSLRDKERYAFGVLCSVIGDVSGSRLYFDVVEPGLAESATMEHDEREDSGCVALYSTTSLELANKVADKMRALLKNPLDFSEEEVERAKKKIRVRLVQGNEVPLGRLIGFGSDYLAFGVPISIQEHLDSFQAISKKDIAKALETFPLSEASEFRLTPSNGKNSPV</sequence>
<evidence type="ECO:0000256" key="1">
    <source>
        <dbReference type="ARBA" id="ARBA00007261"/>
    </source>
</evidence>
<dbReference type="GO" id="GO:0004222">
    <property type="term" value="F:metalloendopeptidase activity"/>
    <property type="evidence" value="ECO:0007669"/>
    <property type="project" value="InterPro"/>
</dbReference>
<dbReference type="PROSITE" id="PS00143">
    <property type="entry name" value="INSULINASE"/>
    <property type="match status" value="1"/>
</dbReference>
<comment type="similarity">
    <text evidence="1 2">Belongs to the peptidase M16 family.</text>
</comment>
<accession>A0A7X9FSA8</accession>
<name>A0A7X9FSA8_9DELT</name>
<dbReference type="Proteomes" id="UP000524246">
    <property type="component" value="Unassembled WGS sequence"/>
</dbReference>
<dbReference type="SUPFAM" id="SSF63411">
    <property type="entry name" value="LuxS/MPP-like metallohydrolase"/>
    <property type="match status" value="2"/>
</dbReference>
<dbReference type="InterPro" id="IPR007863">
    <property type="entry name" value="Peptidase_M16_C"/>
</dbReference>